<sequence>MLQTVTPIDHFPLSFLGLWRIEPLAVAIKQQRQRHAVSFSKQIISIISISWWFMRAGASTFPKGKLFAQFC</sequence>
<organism evidence="1 2">
    <name type="scientific">Mesorhizobium delmotii</name>
    <dbReference type="NCBI Taxonomy" id="1631247"/>
    <lineage>
        <taxon>Bacteria</taxon>
        <taxon>Pseudomonadati</taxon>
        <taxon>Pseudomonadota</taxon>
        <taxon>Alphaproteobacteria</taxon>
        <taxon>Hyphomicrobiales</taxon>
        <taxon>Phyllobacteriaceae</taxon>
        <taxon>Mesorhizobium</taxon>
    </lineage>
</organism>
<keyword evidence="2" id="KW-1185">Reference proteome</keyword>
<evidence type="ECO:0000313" key="2">
    <source>
        <dbReference type="Proteomes" id="UP000245698"/>
    </source>
</evidence>
<dbReference type="AlphaFoldDB" id="A0A2P9AVB4"/>
<proteinExistence type="predicted"/>
<dbReference type="Proteomes" id="UP000245698">
    <property type="component" value="Unassembled WGS sequence"/>
</dbReference>
<protein>
    <submittedName>
        <fullName evidence="1">Uncharacterized protein</fullName>
    </submittedName>
</protein>
<reference evidence="2" key="1">
    <citation type="submission" date="2016-12" db="EMBL/GenBank/DDBJ databases">
        <authorList>
            <person name="Brunel B."/>
        </authorList>
    </citation>
    <scope>NUCLEOTIDE SEQUENCE [LARGE SCALE GENOMIC DNA]</scope>
</reference>
<accession>A0A2P9AVB4</accession>
<gene>
    <name evidence="1" type="ORF">BQ8482_60055</name>
</gene>
<dbReference type="EMBL" id="FUIG01000070">
    <property type="protein sequence ID" value="SJM35044.1"/>
    <property type="molecule type" value="Genomic_DNA"/>
</dbReference>
<name>A0A2P9AVB4_9HYPH</name>
<evidence type="ECO:0000313" key="1">
    <source>
        <dbReference type="EMBL" id="SJM35044.1"/>
    </source>
</evidence>